<dbReference type="PROSITE" id="PS50166">
    <property type="entry name" value="IMPORTIN_B_NT"/>
    <property type="match status" value="1"/>
</dbReference>
<dbReference type="GO" id="GO:0005829">
    <property type="term" value="C:cytosol"/>
    <property type="evidence" value="ECO:0007669"/>
    <property type="project" value="TreeGrafter"/>
</dbReference>
<comment type="subcellular location">
    <subcellularLocation>
        <location evidence="1">Nucleus</location>
    </subcellularLocation>
</comment>
<name>A0A4U0WSH4_9PEZI</name>
<proteinExistence type="predicted"/>
<dbReference type="EMBL" id="NAJN01001017">
    <property type="protein sequence ID" value="TKA66460.1"/>
    <property type="molecule type" value="Genomic_DNA"/>
</dbReference>
<dbReference type="InterPro" id="IPR016024">
    <property type="entry name" value="ARM-type_fold"/>
</dbReference>
<dbReference type="InterPro" id="IPR011989">
    <property type="entry name" value="ARM-like"/>
</dbReference>
<evidence type="ECO:0000256" key="2">
    <source>
        <dbReference type="ARBA" id="ARBA00022448"/>
    </source>
</evidence>
<evidence type="ECO:0000313" key="6">
    <source>
        <dbReference type="Proteomes" id="UP000308768"/>
    </source>
</evidence>
<evidence type="ECO:0000313" key="5">
    <source>
        <dbReference type="EMBL" id="TKA66460.1"/>
    </source>
</evidence>
<dbReference type="SMART" id="SM00913">
    <property type="entry name" value="IBN_N"/>
    <property type="match status" value="1"/>
</dbReference>
<dbReference type="Proteomes" id="UP000308768">
    <property type="component" value="Unassembled WGS sequence"/>
</dbReference>
<evidence type="ECO:0000256" key="3">
    <source>
        <dbReference type="ARBA" id="ARBA00023242"/>
    </source>
</evidence>
<sequence>MDVNQVLAGTLSPDTQVRNAAEQQLSQAAEADFAGYLTTLSQELANEQALPEVRVAAGLALKNSFSAREYNRLRQVQERWLQQIDPSIKNSVKSLALKTLSSNNARAGQSAAQFIASIASIELPRNQWPDLMQTLVSNVGGEG</sequence>
<dbReference type="GO" id="GO:0005635">
    <property type="term" value="C:nuclear envelope"/>
    <property type="evidence" value="ECO:0007669"/>
    <property type="project" value="TreeGrafter"/>
</dbReference>
<reference evidence="5 6" key="1">
    <citation type="submission" date="2017-03" db="EMBL/GenBank/DDBJ databases">
        <title>Genomes of endolithic fungi from Antarctica.</title>
        <authorList>
            <person name="Coleine C."/>
            <person name="Masonjones S."/>
            <person name="Stajich J.E."/>
        </authorList>
    </citation>
    <scope>NUCLEOTIDE SEQUENCE [LARGE SCALE GENOMIC DNA]</scope>
    <source>
        <strain evidence="5 6">CCFEE 5187</strain>
    </source>
</reference>
<comment type="caution">
    <text evidence="5">The sequence shown here is derived from an EMBL/GenBank/DDBJ whole genome shotgun (WGS) entry which is preliminary data.</text>
</comment>
<dbReference type="GO" id="GO:0031267">
    <property type="term" value="F:small GTPase binding"/>
    <property type="evidence" value="ECO:0007669"/>
    <property type="project" value="InterPro"/>
</dbReference>
<dbReference type="GO" id="GO:0006606">
    <property type="term" value="P:protein import into nucleus"/>
    <property type="evidence" value="ECO:0007669"/>
    <property type="project" value="TreeGrafter"/>
</dbReference>
<protein>
    <recommendedName>
        <fullName evidence="4">Importin N-terminal domain-containing protein</fullName>
    </recommendedName>
</protein>
<dbReference type="STRING" id="331657.A0A4U0WSH4"/>
<keyword evidence="6" id="KW-1185">Reference proteome</keyword>
<dbReference type="SUPFAM" id="SSF48371">
    <property type="entry name" value="ARM repeat"/>
    <property type="match status" value="1"/>
</dbReference>
<dbReference type="OrthoDB" id="10263328at2759"/>
<feature type="domain" description="Importin N-terminal" evidence="4">
    <location>
        <begin position="21"/>
        <end position="102"/>
    </location>
</feature>
<dbReference type="AlphaFoldDB" id="A0A4U0WSH4"/>
<keyword evidence="3" id="KW-0539">Nucleus</keyword>
<dbReference type="Gene3D" id="1.25.10.10">
    <property type="entry name" value="Leucine-rich Repeat Variant"/>
    <property type="match status" value="1"/>
</dbReference>
<dbReference type="Pfam" id="PF03810">
    <property type="entry name" value="IBN_N"/>
    <property type="match status" value="1"/>
</dbReference>
<evidence type="ECO:0000256" key="1">
    <source>
        <dbReference type="ARBA" id="ARBA00004123"/>
    </source>
</evidence>
<dbReference type="InterPro" id="IPR001494">
    <property type="entry name" value="Importin-beta_N"/>
</dbReference>
<dbReference type="PANTHER" id="PTHR10997">
    <property type="entry name" value="IMPORTIN-7, 8, 11"/>
    <property type="match status" value="1"/>
</dbReference>
<gene>
    <name evidence="5" type="ORF">B0A49_10368</name>
</gene>
<evidence type="ECO:0000259" key="4">
    <source>
        <dbReference type="PROSITE" id="PS50166"/>
    </source>
</evidence>
<keyword evidence="2" id="KW-0813">Transport</keyword>
<feature type="non-terminal residue" evidence="5">
    <location>
        <position position="143"/>
    </location>
</feature>
<accession>A0A4U0WSH4</accession>
<organism evidence="5 6">
    <name type="scientific">Cryomyces minteri</name>
    <dbReference type="NCBI Taxonomy" id="331657"/>
    <lineage>
        <taxon>Eukaryota</taxon>
        <taxon>Fungi</taxon>
        <taxon>Dikarya</taxon>
        <taxon>Ascomycota</taxon>
        <taxon>Pezizomycotina</taxon>
        <taxon>Dothideomycetes</taxon>
        <taxon>Dothideomycetes incertae sedis</taxon>
        <taxon>Cryomyces</taxon>
    </lineage>
</organism>